<keyword evidence="1" id="KW-0472">Membrane</keyword>
<feature type="transmembrane region" description="Helical" evidence="1">
    <location>
        <begin position="20"/>
        <end position="40"/>
    </location>
</feature>
<dbReference type="AlphaFoldDB" id="W0DU04"/>
<dbReference type="EMBL" id="CP007030">
    <property type="protein sequence ID" value="AHF00733.1"/>
    <property type="molecule type" value="Genomic_DNA"/>
</dbReference>
<feature type="transmembrane region" description="Helical" evidence="1">
    <location>
        <begin position="84"/>
        <end position="103"/>
    </location>
</feature>
<dbReference type="eggNOG" id="ENOG5033AJV">
    <property type="taxonomic scope" value="Bacteria"/>
</dbReference>
<reference evidence="2 3" key="1">
    <citation type="submission" date="2013-12" db="EMBL/GenBank/DDBJ databases">
        <authorList>
            <consortium name="DOE Joint Genome Institute"/>
            <person name="Kappler U."/>
            <person name="Huntemann M."/>
            <person name="Han J."/>
            <person name="Chen A."/>
            <person name="Kyrpides N."/>
            <person name="Mavromatis K."/>
            <person name="Markowitz V."/>
            <person name="Palaniappan K."/>
            <person name="Ivanova N."/>
            <person name="Schaumberg A."/>
            <person name="Pati A."/>
            <person name="Liolios K."/>
            <person name="Nordberg H.P."/>
            <person name="Cantor M.N."/>
            <person name="Hua S.X."/>
            <person name="Woyke T."/>
        </authorList>
    </citation>
    <scope>NUCLEOTIDE SEQUENCE [LARGE SCALE GENOMIC DNA]</scope>
    <source>
        <strain evidence="3">AL2</strain>
    </source>
</reference>
<dbReference type="PANTHER" id="PTHR15887:SF1">
    <property type="entry name" value="TRANSMEMBRANE PROTEIN 69"/>
    <property type="match status" value="1"/>
</dbReference>
<dbReference type="OrthoDB" id="8591832at2"/>
<organism evidence="2 3">
    <name type="scientific">Thiomicrospira aerophila AL3</name>
    <dbReference type="NCBI Taxonomy" id="717772"/>
    <lineage>
        <taxon>Bacteria</taxon>
        <taxon>Pseudomonadati</taxon>
        <taxon>Pseudomonadota</taxon>
        <taxon>Gammaproteobacteria</taxon>
        <taxon>Thiotrichales</taxon>
        <taxon>Piscirickettsiaceae</taxon>
        <taxon>Thiomicrospira</taxon>
    </lineage>
</organism>
<dbReference type="PANTHER" id="PTHR15887">
    <property type="entry name" value="TRANSMEMBRANE PROTEIN 69"/>
    <property type="match status" value="1"/>
</dbReference>
<keyword evidence="1" id="KW-1133">Transmembrane helix</keyword>
<evidence type="ECO:0008006" key="4">
    <source>
        <dbReference type="Google" id="ProtNLM"/>
    </source>
</evidence>
<dbReference type="Proteomes" id="UP000005380">
    <property type="component" value="Chromosome"/>
</dbReference>
<dbReference type="RefSeq" id="WP_006459852.1">
    <property type="nucleotide sequence ID" value="NZ_CP007030.1"/>
</dbReference>
<keyword evidence="1" id="KW-0812">Transmembrane</keyword>
<gene>
    <name evidence="2" type="ORF">THIAE_02155</name>
</gene>
<name>W0DU04_9GAMM</name>
<feature type="transmembrane region" description="Helical" evidence="1">
    <location>
        <begin position="142"/>
        <end position="159"/>
    </location>
</feature>
<evidence type="ECO:0000313" key="3">
    <source>
        <dbReference type="Proteomes" id="UP000005380"/>
    </source>
</evidence>
<protein>
    <recommendedName>
        <fullName evidence="4">DUF3429 domain-containing protein</fullName>
    </recommendedName>
</protein>
<keyword evidence="3" id="KW-1185">Reference proteome</keyword>
<dbReference type="InParanoid" id="W0DU04"/>
<dbReference type="STRING" id="717772.THIAE_02155"/>
<evidence type="ECO:0000256" key="1">
    <source>
        <dbReference type="SAM" id="Phobius"/>
    </source>
</evidence>
<feature type="transmembrane region" description="Helical" evidence="1">
    <location>
        <begin position="52"/>
        <end position="72"/>
    </location>
</feature>
<accession>W0DU04</accession>
<evidence type="ECO:0000313" key="2">
    <source>
        <dbReference type="EMBL" id="AHF00733.1"/>
    </source>
</evidence>
<proteinExistence type="predicted"/>
<feature type="transmembrane region" description="Helical" evidence="1">
    <location>
        <begin position="109"/>
        <end position="130"/>
    </location>
</feature>
<dbReference type="HOGENOM" id="CLU_045137_3_1_6"/>
<sequence>MSEQKQGIVKSPMYQTLAKVFTYAGMLPFIYGALAALGFAPGLELWPDWISWPQAMIFYAAVILSFLAGVQWGRSLQSGLTESASLGLLVTANIIAVAVWVLLMLNDSSWAVLGLMLGFMLALAVDYVALRQQDQQAWFFKLRWQATLVALGALFTTLLV</sequence>
<dbReference type="KEGG" id="tao:THIAE_02155"/>
<dbReference type="InterPro" id="IPR021836">
    <property type="entry name" value="DUF3429"/>
</dbReference>
<dbReference type="Pfam" id="PF11911">
    <property type="entry name" value="DUF3429"/>
    <property type="match status" value="1"/>
</dbReference>